<dbReference type="InterPro" id="IPR002559">
    <property type="entry name" value="Transposase_11"/>
</dbReference>
<organism evidence="3">
    <name type="scientific">mine drainage metagenome</name>
    <dbReference type="NCBI Taxonomy" id="410659"/>
    <lineage>
        <taxon>unclassified sequences</taxon>
        <taxon>metagenomes</taxon>
        <taxon>ecological metagenomes</taxon>
    </lineage>
</organism>
<gene>
    <name evidence="3" type="ORF">B1B_00983</name>
</gene>
<dbReference type="GO" id="GO:0004803">
    <property type="term" value="F:transposase activity"/>
    <property type="evidence" value="ECO:0007669"/>
    <property type="project" value="InterPro"/>
</dbReference>
<dbReference type="PANTHER" id="PTHR33252">
    <property type="entry name" value="THIRD ORF IN TRANSPOSON ISC1160"/>
    <property type="match status" value="1"/>
</dbReference>
<dbReference type="GO" id="GO:0003677">
    <property type="term" value="F:DNA binding"/>
    <property type="evidence" value="ECO:0007669"/>
    <property type="project" value="InterPro"/>
</dbReference>
<name>T1C6F6_9ZZZZ</name>
<dbReference type="PANTHER" id="PTHR33252:SF2">
    <property type="entry name" value="TRANSPOSASE IS4-LIKE DOMAIN-CONTAINING PROTEIN"/>
    <property type="match status" value="1"/>
</dbReference>
<proteinExistence type="predicted"/>
<reference evidence="3" key="2">
    <citation type="journal article" date="2014" name="ISME J.">
        <title>Microbial stratification in low pH oxic and suboxic macroscopic growths along an acid mine drainage.</title>
        <authorList>
            <person name="Mendez-Garcia C."/>
            <person name="Mesa V."/>
            <person name="Sprenger R.R."/>
            <person name="Richter M."/>
            <person name="Diez M.S."/>
            <person name="Solano J."/>
            <person name="Bargiela R."/>
            <person name="Golyshina O.V."/>
            <person name="Manteca A."/>
            <person name="Ramos J.L."/>
            <person name="Gallego J.R."/>
            <person name="Llorente I."/>
            <person name="Martins Dos Santos V.A."/>
            <person name="Jensen O.N."/>
            <person name="Pelaez A.I."/>
            <person name="Sanchez J."/>
            <person name="Ferrer M."/>
        </authorList>
    </citation>
    <scope>NUCLEOTIDE SEQUENCE</scope>
</reference>
<dbReference type="Pfam" id="PF01609">
    <property type="entry name" value="DDE_Tnp_1"/>
    <property type="match status" value="1"/>
</dbReference>
<feature type="domain" description="Transposase IS4-like" evidence="2">
    <location>
        <begin position="82"/>
        <end position="299"/>
    </location>
</feature>
<accession>T1C6F6</accession>
<comment type="caution">
    <text evidence="3">The sequence shown here is derived from an EMBL/GenBank/DDBJ whole genome shotgun (WGS) entry which is preliminary data.</text>
</comment>
<dbReference type="GO" id="GO:0006313">
    <property type="term" value="P:DNA transposition"/>
    <property type="evidence" value="ECO:0007669"/>
    <property type="project" value="InterPro"/>
</dbReference>
<sequence>LVLAALAPRTPKFPRRTLRAALRNLLKASASTGTLTSSRSTSTRGPSRRQLSRVTETLDQGRLQRKITWTLRAQVRPWIPSKPVDVAIDFHLIPYAGNPHRTEQILASKAKQGTNRFHGYSTVAIVQGDRRLTFGLRAVRSPGHLLAVVRRHLKDAQQLGVKVRWLLLDREFYCGEVIEFLRASGPHAVMPVRAGPRMRARWEKGRRSFATLHTMQSKAGAVSFRVQVVKRYQKGRRGEHGVESLFYVVIGPRLPPAKLRALYRGRFGIEATYRIAESARARTTSRRPVYRLLLMALAILVENEWIILQLTHATERCRGRKGYRLREEMLRFEHLLTLLLTGLRSVVGEILEVQGVGPPPRFVEQMLRAER</sequence>
<evidence type="ECO:0000313" key="3">
    <source>
        <dbReference type="EMBL" id="EQD77592.1"/>
    </source>
</evidence>
<dbReference type="AlphaFoldDB" id="T1C6F6"/>
<feature type="non-terminal residue" evidence="3">
    <location>
        <position position="1"/>
    </location>
</feature>
<reference evidence="3" key="1">
    <citation type="submission" date="2013-08" db="EMBL/GenBank/DDBJ databases">
        <authorList>
            <person name="Mendez C."/>
            <person name="Richter M."/>
            <person name="Ferrer M."/>
            <person name="Sanchez J."/>
        </authorList>
    </citation>
    <scope>NUCLEOTIDE SEQUENCE</scope>
</reference>
<dbReference type="EMBL" id="AUZY01000720">
    <property type="protein sequence ID" value="EQD77592.1"/>
    <property type="molecule type" value="Genomic_DNA"/>
</dbReference>
<feature type="compositionally biased region" description="Low complexity" evidence="1">
    <location>
        <begin position="31"/>
        <end position="45"/>
    </location>
</feature>
<evidence type="ECO:0000256" key="1">
    <source>
        <dbReference type="SAM" id="MobiDB-lite"/>
    </source>
</evidence>
<dbReference type="SUPFAM" id="SSF53098">
    <property type="entry name" value="Ribonuclease H-like"/>
    <property type="match status" value="1"/>
</dbReference>
<dbReference type="InterPro" id="IPR012337">
    <property type="entry name" value="RNaseH-like_sf"/>
</dbReference>
<evidence type="ECO:0000259" key="2">
    <source>
        <dbReference type="Pfam" id="PF01609"/>
    </source>
</evidence>
<feature type="region of interest" description="Disordered" evidence="1">
    <location>
        <begin position="31"/>
        <end position="52"/>
    </location>
</feature>
<protein>
    <submittedName>
        <fullName evidence="3">Transposase (ISH51)</fullName>
    </submittedName>
</protein>